<dbReference type="Proteomes" id="UP000076519">
    <property type="component" value="Unassembled WGS sequence"/>
</dbReference>
<proteinExistence type="predicted"/>
<protein>
    <submittedName>
        <fullName evidence="1">Uncharacterized protein</fullName>
    </submittedName>
</protein>
<comment type="caution">
    <text evidence="1">The sequence shown here is derived from an EMBL/GenBank/DDBJ whole genome shotgun (WGS) entry which is preliminary data.</text>
</comment>
<sequence>MFILRLRYCDSIELNKKIPISKLPIEILLTDFLSATFI</sequence>
<accession>A0A166K7U5</accession>
<evidence type="ECO:0000313" key="2">
    <source>
        <dbReference type="Proteomes" id="UP000076519"/>
    </source>
</evidence>
<reference evidence="1 2" key="1">
    <citation type="submission" date="2015-08" db="EMBL/GenBank/DDBJ databases">
        <title>Draft Genome Sequences of 11 Lactococcus lactis subspecies cremoris strains.</title>
        <authorList>
            <person name="Wels M."/>
            <person name="Backus L."/>
            <person name="Boekhorst J."/>
            <person name="Dijkstra A."/>
            <person name="Beerthuizen M."/>
            <person name="Siezen R."/>
            <person name="Bachmann H."/>
            <person name="Van Hijum S."/>
        </authorList>
    </citation>
    <scope>NUCLEOTIDE SEQUENCE [LARGE SCALE GENOMIC DNA]</scope>
    <source>
        <strain evidence="1 2">KW10</strain>
    </source>
</reference>
<name>A0A166K7U5_LACLC</name>
<dbReference type="EMBL" id="LIYF01000006">
    <property type="protein sequence ID" value="KZK08057.1"/>
    <property type="molecule type" value="Genomic_DNA"/>
</dbReference>
<dbReference type="AlphaFoldDB" id="A0A166K7U5"/>
<dbReference type="PATRIC" id="fig|1359.32.peg.267"/>
<evidence type="ECO:0000313" key="1">
    <source>
        <dbReference type="EMBL" id="KZK08057.1"/>
    </source>
</evidence>
<gene>
    <name evidence="1" type="ORF">AB996_0354</name>
</gene>
<organism evidence="1 2">
    <name type="scientific">Lactococcus lactis subsp. cremoris</name>
    <name type="common">Streptococcus cremoris</name>
    <dbReference type="NCBI Taxonomy" id="1359"/>
    <lineage>
        <taxon>Bacteria</taxon>
        <taxon>Bacillati</taxon>
        <taxon>Bacillota</taxon>
        <taxon>Bacilli</taxon>
        <taxon>Lactobacillales</taxon>
        <taxon>Streptococcaceae</taxon>
        <taxon>Lactococcus</taxon>
    </lineage>
</organism>